<keyword evidence="8" id="KW-1185">Reference proteome</keyword>
<dbReference type="RefSeq" id="WP_106446157.1">
    <property type="nucleotide sequence ID" value="NZ_CP027669.1"/>
</dbReference>
<dbReference type="EC" id="2.1.1.72" evidence="1"/>
<dbReference type="GO" id="GO:0009007">
    <property type="term" value="F:site-specific DNA-methyltransferase (adenine-specific) activity"/>
    <property type="evidence" value="ECO:0007669"/>
    <property type="project" value="UniProtKB-EC"/>
</dbReference>
<organism evidence="7 8">
    <name type="scientific">Simplicispira suum</name>
    <dbReference type="NCBI Taxonomy" id="2109915"/>
    <lineage>
        <taxon>Bacteria</taxon>
        <taxon>Pseudomonadati</taxon>
        <taxon>Pseudomonadota</taxon>
        <taxon>Betaproteobacteria</taxon>
        <taxon>Burkholderiales</taxon>
        <taxon>Comamonadaceae</taxon>
        <taxon>Simplicispira</taxon>
    </lineage>
</organism>
<dbReference type="Gene3D" id="3.40.50.150">
    <property type="entry name" value="Vaccinia Virus protein VP39"/>
    <property type="match status" value="1"/>
</dbReference>
<evidence type="ECO:0000256" key="1">
    <source>
        <dbReference type="ARBA" id="ARBA00011900"/>
    </source>
</evidence>
<dbReference type="AlphaFoldDB" id="A0A2S0MZ68"/>
<dbReference type="InterPro" id="IPR050953">
    <property type="entry name" value="N4_N6_ade-DNA_methylase"/>
</dbReference>
<keyword evidence="2 7" id="KW-0489">Methyltransferase</keyword>
<evidence type="ECO:0000256" key="5">
    <source>
        <dbReference type="ARBA" id="ARBA00047942"/>
    </source>
</evidence>
<sequence length="1103" mass="124567">MQAFNQEHLKNYRFKHLFNELGWDAPAQQQPYSVTVGEATWLLDVVALKKGVQVLHCQPGAQGQMPDYATRQKIERKVTPDVREHLIVFSNGAKTIQVWQWVTRQTGKPAQYREVFFRQGEAPELLTQKLSRLHFALDEEELLTVLGVTARLDDAAPRDKVTKKFYTAFEAQRKAFAAFIDGIPNDSEDQRWYTAVVIDRLMFLWFLQEKSFLNGQTEYLQLRLQAHLDGNHGQSFYKRFLSPLFFKGFAQERTPETAAAIHAEFGNVPYLNGGLFAQHELEQRYGEALDIADSAFQKLFAFFDEWEWHLDERPLKSGREINPDVLGYIFEKFVNQKQMGAYYTKEDITEYIGKNTIIPALLGKVRAEHPAAFDALAWPLLQQSGDAYLYPAMLKGVDMAYPPEVENGLDTQMPNLLARRKPWNKRADEAVSLPTEIWRETIARHQRTREVRAKLAAGELTEVGDLITYNLNIRQFAQDLIEGCTDVALLKSFWFNLAGRMPRQSNEKFRHGLSVLDPTCGSGAFLFSALGILKPLYDATLRTLQAVRSDALIAGEKSSPEKWAEVDELLARFAATGSERAQDYAVIKHIIVHNLYGVDIEKQATEIAKLRLFLKLVALLEPDDAIEPLPDIDFNIRHGNTLVGYATADETEKAVKGATQGNLFSDAWEDIRIRLTAVEQQYNNFQIQQVQRGGHVSAADKQALVHTLGELEEMLNFHLAREYGVNTTNTKDFEIWKKSHQPFHWYVDFYPLMAGGGFACVVGNPPFVEIRPSNVSYILRGYETIGCGNLYAPIVERCTVLACAGWLGLVTPMSLLCTDRTVSLRGLMSSQNNWISSYDMRPSSLFEGVAQRLCLLISSHADESGSTASGGYRRWSSEERTALLDTTWFARLSIDHFQGATPWPKISHEVEKTILGSLVGGGVVAHLSKNSPPIYVHRIVRYFVKALNKAPLFVDAQGVNGKSDDYKALSVDPQFSDVILACLNSSIFYWYWRLTSDGFHCGYGDIYRFPFDGSSLLSYDTEISELVKLLMVSFEEGSVKKSIATKAGRIFYQEFSPKGAKSILDEIDGIIATSWGLNPEMVDHIINYDIKYRMGFVGDAGDD</sequence>
<dbReference type="KEGG" id="simp:C6571_07660"/>
<dbReference type="InterPro" id="IPR029063">
    <property type="entry name" value="SAM-dependent_MTases_sf"/>
</dbReference>
<dbReference type="GO" id="GO:0006304">
    <property type="term" value="P:DNA modification"/>
    <property type="evidence" value="ECO:0007669"/>
    <property type="project" value="InterPro"/>
</dbReference>
<proteinExistence type="predicted"/>
<evidence type="ECO:0000259" key="6">
    <source>
        <dbReference type="Pfam" id="PF07669"/>
    </source>
</evidence>
<dbReference type="EMBL" id="CP027669">
    <property type="protein sequence ID" value="AVO41179.1"/>
    <property type="molecule type" value="Genomic_DNA"/>
</dbReference>
<evidence type="ECO:0000313" key="7">
    <source>
        <dbReference type="EMBL" id="AVO41179.1"/>
    </source>
</evidence>
<evidence type="ECO:0000313" key="8">
    <source>
        <dbReference type="Proteomes" id="UP000239326"/>
    </source>
</evidence>
<accession>A0A2S0MZ68</accession>
<evidence type="ECO:0000256" key="4">
    <source>
        <dbReference type="ARBA" id="ARBA00022691"/>
    </source>
</evidence>
<dbReference type="GO" id="GO:0032259">
    <property type="term" value="P:methylation"/>
    <property type="evidence" value="ECO:0007669"/>
    <property type="project" value="UniProtKB-KW"/>
</dbReference>
<dbReference type="OrthoDB" id="9784823at2"/>
<feature type="domain" description="Type II methyltransferase M.TaqI-like" evidence="6">
    <location>
        <begin position="593"/>
        <end position="846"/>
    </location>
</feature>
<dbReference type="Proteomes" id="UP000239326">
    <property type="component" value="Chromosome"/>
</dbReference>
<dbReference type="PANTHER" id="PTHR33841">
    <property type="entry name" value="DNA METHYLTRANSFERASE YEEA-RELATED"/>
    <property type="match status" value="1"/>
</dbReference>
<gene>
    <name evidence="7" type="ORF">C6571_07660</name>
</gene>
<dbReference type="PANTHER" id="PTHR33841:SF1">
    <property type="entry name" value="DNA METHYLTRANSFERASE A"/>
    <property type="match status" value="1"/>
</dbReference>
<evidence type="ECO:0000256" key="2">
    <source>
        <dbReference type="ARBA" id="ARBA00022603"/>
    </source>
</evidence>
<dbReference type="Pfam" id="PF07669">
    <property type="entry name" value="Eco57I"/>
    <property type="match status" value="1"/>
</dbReference>
<keyword evidence="3 7" id="KW-0808">Transferase</keyword>
<comment type="catalytic activity">
    <reaction evidence="5">
        <text>a 2'-deoxyadenosine in DNA + S-adenosyl-L-methionine = an N(6)-methyl-2'-deoxyadenosine in DNA + S-adenosyl-L-homocysteine + H(+)</text>
        <dbReference type="Rhea" id="RHEA:15197"/>
        <dbReference type="Rhea" id="RHEA-COMP:12418"/>
        <dbReference type="Rhea" id="RHEA-COMP:12419"/>
        <dbReference type="ChEBI" id="CHEBI:15378"/>
        <dbReference type="ChEBI" id="CHEBI:57856"/>
        <dbReference type="ChEBI" id="CHEBI:59789"/>
        <dbReference type="ChEBI" id="CHEBI:90615"/>
        <dbReference type="ChEBI" id="CHEBI:90616"/>
        <dbReference type="EC" id="2.1.1.72"/>
    </reaction>
</comment>
<keyword evidence="4" id="KW-0949">S-adenosyl-L-methionine</keyword>
<dbReference type="SUPFAM" id="SSF53335">
    <property type="entry name" value="S-adenosyl-L-methionine-dependent methyltransferases"/>
    <property type="match status" value="1"/>
</dbReference>
<evidence type="ECO:0000256" key="3">
    <source>
        <dbReference type="ARBA" id="ARBA00022679"/>
    </source>
</evidence>
<dbReference type="REBASE" id="247445">
    <property type="entry name" value="SspSC18ORF7660P"/>
</dbReference>
<protein>
    <recommendedName>
        <fullName evidence="1">site-specific DNA-methyltransferase (adenine-specific)</fullName>
        <ecNumber evidence="1">2.1.1.72</ecNumber>
    </recommendedName>
</protein>
<name>A0A2S0MZ68_9BURK</name>
<reference evidence="7 8" key="1">
    <citation type="submission" date="2018-03" db="EMBL/GenBank/DDBJ databases">
        <title>Genome sequencing of Simplicispira sp.</title>
        <authorList>
            <person name="Kim S.-J."/>
            <person name="Heo J."/>
            <person name="Kwon S.-W."/>
        </authorList>
    </citation>
    <scope>NUCLEOTIDE SEQUENCE [LARGE SCALE GENOMIC DNA]</scope>
    <source>
        <strain evidence="7 8">SC1-8</strain>
    </source>
</reference>
<dbReference type="InterPro" id="IPR011639">
    <property type="entry name" value="MethylTrfase_TaqI-like_dom"/>
</dbReference>